<gene>
    <name evidence="5" type="primary">ispH</name>
    <name evidence="6" type="ORF">A2Y75_05655</name>
</gene>
<sequence>MEIAVAKHAGFCPGVKRAIRMAESELEKAPEAVCTLGPIIHNPHVVNELQERGIRILPDDKATLLKSHITGTHIVIRSHGISPDLQQLLMERGAHLVDATCPTVKKAQRAAIRLVKEGYNLFIVGNAEHPEVKAILGHIDGEAVVISEPHELKNWWSNQTRKVRKVGLIAQTTVDLFMFRNLVDELITEVPEFVSEVLEVKVINTLCRNTLARQSEAFQLALSSDFVLVLGGRNSSNTEFLRKICEITGTRTLKIETADELDLAFLEGVQRVAILGGASTPNTIVEEVRQKIVGSG</sequence>
<feature type="binding site" evidence="5">
    <location>
        <position position="237"/>
    </location>
    <ligand>
        <name>isopentenyl diphosphate</name>
        <dbReference type="ChEBI" id="CHEBI:128769"/>
    </ligand>
</feature>
<keyword evidence="4 5" id="KW-0411">Iron-sulfur</keyword>
<comment type="caution">
    <text evidence="6">The sequence shown here is derived from an EMBL/GenBank/DDBJ whole genome shotgun (WGS) entry which is preliminary data.</text>
</comment>
<feature type="binding site" evidence="5">
    <location>
        <position position="129"/>
    </location>
    <ligand>
        <name>isopentenyl diphosphate</name>
        <dbReference type="ChEBI" id="CHEBI:128769"/>
    </ligand>
</feature>
<feature type="binding site" evidence="5">
    <location>
        <position position="207"/>
    </location>
    <ligand>
        <name>[4Fe-4S] cluster</name>
        <dbReference type="ChEBI" id="CHEBI:49883"/>
    </ligand>
</feature>
<feature type="binding site" evidence="5">
    <location>
        <position position="79"/>
    </location>
    <ligand>
        <name>dimethylallyl diphosphate</name>
        <dbReference type="ChEBI" id="CHEBI:57623"/>
    </ligand>
</feature>
<dbReference type="Gene3D" id="3.40.1010.20">
    <property type="entry name" value="4-hydroxy-3-methylbut-2-enyl diphosphate reductase, catalytic domain"/>
    <property type="match status" value="2"/>
</dbReference>
<keyword evidence="2 5" id="KW-0479">Metal-binding</keyword>
<dbReference type="PANTHER" id="PTHR30426">
    <property type="entry name" value="4-HYDROXY-3-METHYLBUT-2-ENYL DIPHOSPHATE REDUCTASE"/>
    <property type="match status" value="1"/>
</dbReference>
<dbReference type="GO" id="GO:0051539">
    <property type="term" value="F:4 iron, 4 sulfur cluster binding"/>
    <property type="evidence" value="ECO:0007669"/>
    <property type="project" value="UniProtKB-UniRule"/>
</dbReference>
<dbReference type="GO" id="GO:0019288">
    <property type="term" value="P:isopentenyl diphosphate biosynthetic process, methylerythritol 4-phosphate pathway"/>
    <property type="evidence" value="ECO:0007669"/>
    <property type="project" value="UniProtKB-UniRule"/>
</dbReference>
<evidence type="ECO:0000256" key="2">
    <source>
        <dbReference type="ARBA" id="ARBA00022723"/>
    </source>
</evidence>
<feature type="binding site" evidence="5">
    <location>
        <position position="236"/>
    </location>
    <ligand>
        <name>isopentenyl diphosphate</name>
        <dbReference type="ChEBI" id="CHEBI:128769"/>
    </ligand>
</feature>
<dbReference type="Proteomes" id="UP000177876">
    <property type="component" value="Unassembled WGS sequence"/>
</dbReference>
<accession>A0A1F2WFN6</accession>
<dbReference type="PANTHER" id="PTHR30426:SF0">
    <property type="entry name" value="4-HYDROXY-3-METHYLBUT-2-ENYL DIPHOSPHATE REDUCTASE"/>
    <property type="match status" value="1"/>
</dbReference>
<keyword evidence="5" id="KW-0414">Isoprene biosynthesis</keyword>
<organism evidence="6 7">
    <name type="scientific">Candidatus Solincola sediminis</name>
    <dbReference type="NCBI Taxonomy" id="1797199"/>
    <lineage>
        <taxon>Bacteria</taxon>
        <taxon>Bacillati</taxon>
        <taxon>Actinomycetota</taxon>
        <taxon>Candidatus Geothermincolia</taxon>
        <taxon>Candidatus Geothermincolales</taxon>
        <taxon>Candidatus Geothermincolaceae</taxon>
        <taxon>Candidatus Solincola</taxon>
    </lineage>
</organism>
<comment type="pathway">
    <text evidence="5">Isoprenoid biosynthesis; dimethylallyl diphosphate biosynthesis; dimethylallyl diphosphate from (2E)-4-hydroxy-3-methylbutenyl diphosphate: step 1/1.</text>
</comment>
<dbReference type="AlphaFoldDB" id="A0A1F2WFN6"/>
<feature type="binding site" evidence="5">
    <location>
        <position position="237"/>
    </location>
    <ligand>
        <name>(2E)-4-hydroxy-3-methylbut-2-enyl diphosphate</name>
        <dbReference type="ChEBI" id="CHEBI:128753"/>
    </ligand>
</feature>
<feature type="binding site" evidence="5">
    <location>
        <position position="12"/>
    </location>
    <ligand>
        <name>[4Fe-4S] cluster</name>
        <dbReference type="ChEBI" id="CHEBI:49883"/>
    </ligand>
</feature>
<feature type="binding site" evidence="5">
    <location>
        <position position="79"/>
    </location>
    <ligand>
        <name>isopentenyl diphosphate</name>
        <dbReference type="ChEBI" id="CHEBI:128769"/>
    </ligand>
</feature>
<feature type="binding site" evidence="5">
    <location>
        <position position="172"/>
    </location>
    <ligand>
        <name>(2E)-4-hydroxy-3-methylbut-2-enyl diphosphate</name>
        <dbReference type="ChEBI" id="CHEBI:128753"/>
    </ligand>
</feature>
<dbReference type="GO" id="GO:0016114">
    <property type="term" value="P:terpenoid biosynthetic process"/>
    <property type="evidence" value="ECO:0007669"/>
    <property type="project" value="UniProtKB-UniRule"/>
</dbReference>
<dbReference type="EMBL" id="MELK01000052">
    <property type="protein sequence ID" value="OFW55668.1"/>
    <property type="molecule type" value="Genomic_DNA"/>
</dbReference>
<feature type="binding site" evidence="5">
    <location>
        <position position="279"/>
    </location>
    <ligand>
        <name>isopentenyl diphosphate</name>
        <dbReference type="ChEBI" id="CHEBI:128769"/>
    </ligand>
</feature>
<dbReference type="Pfam" id="PF02401">
    <property type="entry name" value="LYTB"/>
    <property type="match status" value="1"/>
</dbReference>
<feature type="binding site" evidence="5">
    <location>
        <position position="236"/>
    </location>
    <ligand>
        <name>(2E)-4-hydroxy-3-methylbut-2-enyl diphosphate</name>
        <dbReference type="ChEBI" id="CHEBI:128753"/>
    </ligand>
</feature>
<dbReference type="NCBIfam" id="TIGR00216">
    <property type="entry name" value="ispH_lytB"/>
    <property type="match status" value="1"/>
</dbReference>
<reference evidence="6 7" key="1">
    <citation type="journal article" date="2016" name="Nat. Commun.">
        <title>Thousands of microbial genomes shed light on interconnected biogeochemical processes in an aquifer system.</title>
        <authorList>
            <person name="Anantharaman K."/>
            <person name="Brown C.T."/>
            <person name="Hug L.A."/>
            <person name="Sharon I."/>
            <person name="Castelle C.J."/>
            <person name="Probst A.J."/>
            <person name="Thomas B.C."/>
            <person name="Singh A."/>
            <person name="Wilkins M.J."/>
            <person name="Karaoz U."/>
            <person name="Brodie E.L."/>
            <person name="Williams K.H."/>
            <person name="Hubbard S.S."/>
            <person name="Banfield J.F."/>
        </authorList>
    </citation>
    <scope>NUCLEOTIDE SEQUENCE [LARGE SCALE GENOMIC DNA]</scope>
</reference>
<evidence type="ECO:0000256" key="4">
    <source>
        <dbReference type="ARBA" id="ARBA00023014"/>
    </source>
</evidence>
<comment type="cofactor">
    <cofactor evidence="5">
        <name>[4Fe-4S] cluster</name>
        <dbReference type="ChEBI" id="CHEBI:49883"/>
    </cofactor>
    <text evidence="5">Binds 1 [4Fe-4S] cluster per subunit.</text>
</comment>
<dbReference type="CDD" id="cd13944">
    <property type="entry name" value="lytB_ispH"/>
    <property type="match status" value="1"/>
</dbReference>
<comment type="catalytic activity">
    <reaction evidence="5">
        <text>dimethylallyl diphosphate + 2 oxidized [2Fe-2S]-[ferredoxin] + H2O = (2E)-4-hydroxy-3-methylbut-2-enyl diphosphate + 2 reduced [2Fe-2S]-[ferredoxin] + 2 H(+)</text>
        <dbReference type="Rhea" id="RHEA:24825"/>
        <dbReference type="Rhea" id="RHEA-COMP:10000"/>
        <dbReference type="Rhea" id="RHEA-COMP:10001"/>
        <dbReference type="ChEBI" id="CHEBI:15377"/>
        <dbReference type="ChEBI" id="CHEBI:15378"/>
        <dbReference type="ChEBI" id="CHEBI:33737"/>
        <dbReference type="ChEBI" id="CHEBI:33738"/>
        <dbReference type="ChEBI" id="CHEBI:57623"/>
        <dbReference type="ChEBI" id="CHEBI:128753"/>
        <dbReference type="EC" id="1.17.7.4"/>
    </reaction>
</comment>
<dbReference type="STRING" id="1797197.A2Y75_05655"/>
<feature type="binding site" evidence="5">
    <location>
        <position position="279"/>
    </location>
    <ligand>
        <name>(2E)-4-hydroxy-3-methylbut-2-enyl diphosphate</name>
        <dbReference type="ChEBI" id="CHEBI:128753"/>
    </ligand>
</feature>
<comment type="pathway">
    <text evidence="5">Isoprenoid biosynthesis; isopentenyl diphosphate biosynthesis via DXP pathway; isopentenyl diphosphate from 1-deoxy-D-xylulose 5-phosphate: step 6/6.</text>
</comment>
<evidence type="ECO:0000313" key="6">
    <source>
        <dbReference type="EMBL" id="OFW55668.1"/>
    </source>
</evidence>
<keyword evidence="1 5" id="KW-0004">4Fe-4S</keyword>
<comment type="catalytic activity">
    <reaction evidence="5">
        <text>isopentenyl diphosphate + 2 oxidized [2Fe-2S]-[ferredoxin] + H2O = (2E)-4-hydroxy-3-methylbut-2-enyl diphosphate + 2 reduced [2Fe-2S]-[ferredoxin] + 2 H(+)</text>
        <dbReference type="Rhea" id="RHEA:24488"/>
        <dbReference type="Rhea" id="RHEA-COMP:10000"/>
        <dbReference type="Rhea" id="RHEA-COMP:10001"/>
        <dbReference type="ChEBI" id="CHEBI:15377"/>
        <dbReference type="ChEBI" id="CHEBI:15378"/>
        <dbReference type="ChEBI" id="CHEBI:33737"/>
        <dbReference type="ChEBI" id="CHEBI:33738"/>
        <dbReference type="ChEBI" id="CHEBI:128753"/>
        <dbReference type="ChEBI" id="CHEBI:128769"/>
        <dbReference type="EC" id="1.17.7.4"/>
    </reaction>
</comment>
<evidence type="ECO:0000256" key="5">
    <source>
        <dbReference type="HAMAP-Rule" id="MF_00191"/>
    </source>
</evidence>
<feature type="binding site" evidence="5">
    <location>
        <position position="79"/>
    </location>
    <ligand>
        <name>(2E)-4-hydroxy-3-methylbut-2-enyl diphosphate</name>
        <dbReference type="ChEBI" id="CHEBI:128753"/>
    </ligand>
</feature>
<dbReference type="UniPathway" id="UPA00059">
    <property type="reaction ID" value="UER00105"/>
</dbReference>
<feature type="binding site" evidence="5">
    <location>
        <position position="236"/>
    </location>
    <ligand>
        <name>dimethylallyl diphosphate</name>
        <dbReference type="ChEBI" id="CHEBI:57623"/>
    </ligand>
</feature>
<dbReference type="InterPro" id="IPR003451">
    <property type="entry name" value="LytB/IspH"/>
</dbReference>
<dbReference type="UniPathway" id="UPA00056">
    <property type="reaction ID" value="UER00097"/>
</dbReference>
<proteinExistence type="inferred from homology"/>
<dbReference type="Gene3D" id="3.40.50.11270">
    <property type="match status" value="1"/>
</dbReference>
<feature type="binding site" evidence="5">
    <location>
        <position position="235"/>
    </location>
    <ligand>
        <name>dimethylallyl diphosphate</name>
        <dbReference type="ChEBI" id="CHEBI:57623"/>
    </ligand>
</feature>
<evidence type="ECO:0000313" key="7">
    <source>
        <dbReference type="Proteomes" id="UP000177876"/>
    </source>
</evidence>
<feature type="active site" description="Proton donor" evidence="5">
    <location>
        <position position="131"/>
    </location>
</feature>
<feature type="binding site" evidence="5">
    <location>
        <position position="279"/>
    </location>
    <ligand>
        <name>dimethylallyl diphosphate</name>
        <dbReference type="ChEBI" id="CHEBI:57623"/>
    </ligand>
</feature>
<dbReference type="GO" id="GO:0050992">
    <property type="term" value="P:dimethylallyl diphosphate biosynthetic process"/>
    <property type="evidence" value="ECO:0007669"/>
    <property type="project" value="UniProtKB-UniRule"/>
</dbReference>
<keyword evidence="3 5" id="KW-0408">Iron</keyword>
<name>A0A1F2WFN6_9ACTN</name>
<feature type="binding site" evidence="5">
    <location>
        <position position="235"/>
    </location>
    <ligand>
        <name>(2E)-4-hydroxy-3-methylbut-2-enyl diphosphate</name>
        <dbReference type="ChEBI" id="CHEBI:128753"/>
    </ligand>
</feature>
<dbReference type="GO" id="GO:0051745">
    <property type="term" value="F:4-hydroxy-3-methylbut-2-enyl diphosphate reductase activity"/>
    <property type="evidence" value="ECO:0007669"/>
    <property type="project" value="UniProtKB-UniRule"/>
</dbReference>
<keyword evidence="5" id="KW-0560">Oxidoreductase</keyword>
<comment type="function">
    <text evidence="5">Catalyzes the conversion of 1-hydroxy-2-methyl-2-(E)-butenyl 4-diphosphate (HMBPP) into a mixture of isopentenyl diphosphate (IPP) and dimethylallyl diphosphate (DMAPP). Acts in the terminal step of the DOXP/MEP pathway for isoprenoid precursor biosynthesis.</text>
</comment>
<feature type="binding site" evidence="5">
    <location>
        <position position="129"/>
    </location>
    <ligand>
        <name>(2E)-4-hydroxy-3-methylbut-2-enyl diphosphate</name>
        <dbReference type="ChEBI" id="CHEBI:128753"/>
    </ligand>
</feature>
<evidence type="ECO:0000256" key="3">
    <source>
        <dbReference type="ARBA" id="ARBA00023004"/>
    </source>
</evidence>
<comment type="similarity">
    <text evidence="5">Belongs to the IspH family.</text>
</comment>
<feature type="binding site" evidence="5">
    <location>
        <position position="235"/>
    </location>
    <ligand>
        <name>isopentenyl diphosphate</name>
        <dbReference type="ChEBI" id="CHEBI:128769"/>
    </ligand>
</feature>
<dbReference type="GO" id="GO:0046872">
    <property type="term" value="F:metal ion binding"/>
    <property type="evidence" value="ECO:0007669"/>
    <property type="project" value="UniProtKB-KW"/>
</dbReference>
<feature type="binding site" evidence="5">
    <location>
        <position position="41"/>
    </location>
    <ligand>
        <name>dimethylallyl diphosphate</name>
        <dbReference type="ChEBI" id="CHEBI:57623"/>
    </ligand>
</feature>
<feature type="binding site" evidence="5">
    <location>
        <position position="41"/>
    </location>
    <ligand>
        <name>isopentenyl diphosphate</name>
        <dbReference type="ChEBI" id="CHEBI:128769"/>
    </ligand>
</feature>
<protein>
    <recommendedName>
        <fullName evidence="5">4-hydroxy-3-methylbut-2-enyl diphosphate reductase</fullName>
        <shortName evidence="5">HMBPP reductase</shortName>
        <ecNumber evidence="5">1.17.7.4</ecNumber>
    </recommendedName>
</protein>
<feature type="binding site" evidence="5">
    <location>
        <position position="101"/>
    </location>
    <ligand>
        <name>[4Fe-4S] cluster</name>
        <dbReference type="ChEBI" id="CHEBI:49883"/>
    </ligand>
</feature>
<dbReference type="EC" id="1.17.7.4" evidence="5"/>
<feature type="binding site" evidence="5">
    <location>
        <position position="41"/>
    </location>
    <ligand>
        <name>(2E)-4-hydroxy-3-methylbut-2-enyl diphosphate</name>
        <dbReference type="ChEBI" id="CHEBI:128753"/>
    </ligand>
</feature>
<evidence type="ECO:0000256" key="1">
    <source>
        <dbReference type="ARBA" id="ARBA00022485"/>
    </source>
</evidence>
<feature type="binding site" evidence="5">
    <location>
        <position position="129"/>
    </location>
    <ligand>
        <name>dimethylallyl diphosphate</name>
        <dbReference type="ChEBI" id="CHEBI:57623"/>
    </ligand>
</feature>
<dbReference type="HAMAP" id="MF_00191">
    <property type="entry name" value="IspH"/>
    <property type="match status" value="1"/>
</dbReference>
<feature type="binding site" evidence="5">
    <location>
        <position position="237"/>
    </location>
    <ligand>
        <name>dimethylallyl diphosphate</name>
        <dbReference type="ChEBI" id="CHEBI:57623"/>
    </ligand>
</feature>